<reference evidence="3 4" key="1">
    <citation type="submission" date="2018-06" db="EMBL/GenBank/DDBJ databases">
        <title>Mucibacter soli gen. nov., sp. nov., a new member of the family Chitinophagaceae producing mucin.</title>
        <authorList>
            <person name="Kim M.-K."/>
            <person name="Park S."/>
            <person name="Kim T.-S."/>
            <person name="Joung Y."/>
            <person name="Han J.-H."/>
            <person name="Kim S.B."/>
        </authorList>
    </citation>
    <scope>NUCLEOTIDE SEQUENCE [LARGE SCALE GENOMIC DNA]</scope>
    <source>
        <strain evidence="3 4">R1-15</strain>
    </source>
</reference>
<gene>
    <name evidence="3" type="ORF">DN068_16885</name>
</gene>
<dbReference type="Proteomes" id="UP000248745">
    <property type="component" value="Unassembled WGS sequence"/>
</dbReference>
<evidence type="ECO:0000313" key="3">
    <source>
        <dbReference type="EMBL" id="PZF71741.1"/>
    </source>
</evidence>
<keyword evidence="1" id="KW-0472">Membrane</keyword>
<organism evidence="3 4">
    <name type="scientific">Taibaiella soli</name>
    <dbReference type="NCBI Taxonomy" id="1649169"/>
    <lineage>
        <taxon>Bacteria</taxon>
        <taxon>Pseudomonadati</taxon>
        <taxon>Bacteroidota</taxon>
        <taxon>Chitinophagia</taxon>
        <taxon>Chitinophagales</taxon>
        <taxon>Chitinophagaceae</taxon>
        <taxon>Taibaiella</taxon>
    </lineage>
</organism>
<feature type="transmembrane region" description="Helical" evidence="1">
    <location>
        <begin position="162"/>
        <end position="183"/>
    </location>
</feature>
<protein>
    <recommendedName>
        <fullName evidence="2">CCDC81-like prokaryotic HU domain-containing protein</fullName>
    </recommendedName>
</protein>
<sequence length="314" mass="34299">MDIAKYIGLFLFKNNFCYIHGLGNLELRKKPAAYDGAELQAPKYEVVLTPTGSIDDNLANFIATNEQISISKAANTLREFSIESKAQLQQGKEVIIPAIGKFVYVNDRINFVTDPNIQYTPPALPALKFLKRAEEEPVFKNRVAEPSVEHTSSGTSVNWGKIILWVVILGVLAAAVIFGISYMNKYNSGSDVVPVKDTVVAAPVQQNAPVIDTAAKPVDSAAAHAAATPATTPAANGNMDYKVILKTYENRAAAEKRVKQLTGFGHKNLDVIAKDSTHYLVVISVNGPMSDTTHMIDSLRRNFNPKDPVSIYHQ</sequence>
<dbReference type="AlphaFoldDB" id="A0A2W2A8Z8"/>
<keyword evidence="1" id="KW-1133">Transmembrane helix</keyword>
<dbReference type="InterPro" id="IPR041268">
    <property type="entry name" value="HU-CCDC81_bac_2"/>
</dbReference>
<name>A0A2W2A8Z8_9BACT</name>
<feature type="domain" description="CCDC81-like prokaryotic HU" evidence="2">
    <location>
        <begin position="58"/>
        <end position="121"/>
    </location>
</feature>
<comment type="caution">
    <text evidence="3">The sequence shown here is derived from an EMBL/GenBank/DDBJ whole genome shotgun (WGS) entry which is preliminary data.</text>
</comment>
<keyword evidence="4" id="KW-1185">Reference proteome</keyword>
<dbReference type="OrthoDB" id="653949at2"/>
<evidence type="ECO:0000256" key="1">
    <source>
        <dbReference type="SAM" id="Phobius"/>
    </source>
</evidence>
<accession>A0A2W2A8Z8</accession>
<evidence type="ECO:0000313" key="4">
    <source>
        <dbReference type="Proteomes" id="UP000248745"/>
    </source>
</evidence>
<dbReference type="Pfam" id="PF18175">
    <property type="entry name" value="HU-CCDC81_bac_2"/>
    <property type="match status" value="1"/>
</dbReference>
<dbReference type="EMBL" id="QKTW01000022">
    <property type="protein sequence ID" value="PZF71741.1"/>
    <property type="molecule type" value="Genomic_DNA"/>
</dbReference>
<keyword evidence="1" id="KW-0812">Transmembrane</keyword>
<proteinExistence type="predicted"/>
<evidence type="ECO:0000259" key="2">
    <source>
        <dbReference type="Pfam" id="PF18175"/>
    </source>
</evidence>
<dbReference type="RefSeq" id="WP_111000114.1">
    <property type="nucleotide sequence ID" value="NZ_QKTW01000022.1"/>
</dbReference>